<dbReference type="KEGG" id="ifn:GM661_06400"/>
<evidence type="ECO:0000313" key="5">
    <source>
        <dbReference type="EMBL" id="QTL97640.1"/>
    </source>
</evidence>
<accession>A0A8A7K8V6</accession>
<dbReference type="SUPFAM" id="SSF52518">
    <property type="entry name" value="Thiamin diphosphate-binding fold (THDP-binding)"/>
    <property type="match status" value="1"/>
</dbReference>
<dbReference type="Pfam" id="PF00456">
    <property type="entry name" value="Transketolase_N"/>
    <property type="match status" value="1"/>
</dbReference>
<protein>
    <submittedName>
        <fullName evidence="5">Transketolase</fullName>
    </submittedName>
</protein>
<keyword evidence="3" id="KW-0786">Thiamine pyrophosphate</keyword>
<dbReference type="Proteomes" id="UP000665020">
    <property type="component" value="Chromosome"/>
</dbReference>
<keyword evidence="6" id="KW-1185">Reference proteome</keyword>
<evidence type="ECO:0000313" key="6">
    <source>
        <dbReference type="Proteomes" id="UP000665020"/>
    </source>
</evidence>
<evidence type="ECO:0000259" key="4">
    <source>
        <dbReference type="Pfam" id="PF00456"/>
    </source>
</evidence>
<name>A0A8A7K8V6_9FIRM</name>
<evidence type="ECO:0000256" key="3">
    <source>
        <dbReference type="ARBA" id="ARBA00023052"/>
    </source>
</evidence>
<dbReference type="PANTHER" id="PTHR47514">
    <property type="entry name" value="TRANSKETOLASE N-TERMINAL SECTION-RELATED"/>
    <property type="match status" value="1"/>
</dbReference>
<dbReference type="InterPro" id="IPR029061">
    <property type="entry name" value="THDP-binding"/>
</dbReference>
<dbReference type="PANTHER" id="PTHR47514:SF1">
    <property type="entry name" value="TRANSKETOLASE N-TERMINAL SECTION-RELATED"/>
    <property type="match status" value="1"/>
</dbReference>
<evidence type="ECO:0000256" key="1">
    <source>
        <dbReference type="ARBA" id="ARBA00001964"/>
    </source>
</evidence>
<evidence type="ECO:0000256" key="2">
    <source>
        <dbReference type="ARBA" id="ARBA00007131"/>
    </source>
</evidence>
<dbReference type="RefSeq" id="WP_230869263.1">
    <property type="nucleotide sequence ID" value="NZ_CP046640.1"/>
</dbReference>
<feature type="domain" description="Transketolase N-terminal" evidence="4">
    <location>
        <begin position="14"/>
        <end position="250"/>
    </location>
</feature>
<dbReference type="Gene3D" id="3.40.50.970">
    <property type="match status" value="1"/>
</dbReference>
<proteinExistence type="inferred from homology"/>
<gene>
    <name evidence="5" type="ORF">GM661_06400</name>
</gene>
<comment type="cofactor">
    <cofactor evidence="1">
        <name>thiamine diphosphate</name>
        <dbReference type="ChEBI" id="CHEBI:58937"/>
    </cofactor>
</comment>
<sequence length="275" mass="30841">MENSLLLKSIEIRRSLLKTIYNANMGHTGSSLSNVDILVTLFYQVMSYKVKDPTWEERDRFILSKGHGVESYYCILADLGYFPEKELDTFCQFKTRLIGHPNNKVPGVEVNTGALGHGLPIAVGMALAAKLDKKGYRVFVVMGDGEQAEGSIWEGAMAASHYKLDNLIGIIDRNRLQITGNTEDIMSLEPFKEKWQSFGWKVIEVNGHDIDELLKVFNSTPKKKDKPTIIIANTIKGKGVSFMENKAAWHHKVPDKKQLEKALLELSSQEGDLGE</sequence>
<reference evidence="5" key="1">
    <citation type="submission" date="2019-12" db="EMBL/GenBank/DDBJ databases">
        <authorList>
            <person name="zhang j."/>
            <person name="sun C.M."/>
        </authorList>
    </citation>
    <scope>NUCLEOTIDE SEQUENCE</scope>
    <source>
        <strain evidence="5">NS-1</strain>
    </source>
</reference>
<dbReference type="AlphaFoldDB" id="A0A8A7K8V6"/>
<comment type="similarity">
    <text evidence="2">Belongs to the transketolase family.</text>
</comment>
<dbReference type="CDD" id="cd02012">
    <property type="entry name" value="TPP_TK"/>
    <property type="match status" value="1"/>
</dbReference>
<dbReference type="InterPro" id="IPR005474">
    <property type="entry name" value="Transketolase_N"/>
</dbReference>
<organism evidence="5 6">
    <name type="scientific">Iocasia fonsfrigidae</name>
    <dbReference type="NCBI Taxonomy" id="2682810"/>
    <lineage>
        <taxon>Bacteria</taxon>
        <taxon>Bacillati</taxon>
        <taxon>Bacillota</taxon>
        <taxon>Clostridia</taxon>
        <taxon>Halanaerobiales</taxon>
        <taxon>Halanaerobiaceae</taxon>
        <taxon>Iocasia</taxon>
    </lineage>
</organism>
<dbReference type="EMBL" id="CP046640">
    <property type="protein sequence ID" value="QTL97640.1"/>
    <property type="molecule type" value="Genomic_DNA"/>
</dbReference>